<gene>
    <name evidence="3" type="ORF">DSM01_616</name>
    <name evidence="4" type="ORF">SAMN04487999_1324</name>
</gene>
<evidence type="ECO:0000313" key="3">
    <source>
        <dbReference type="EMBL" id="RXG31475.1"/>
    </source>
</evidence>
<protein>
    <submittedName>
        <fullName evidence="4">ABC-2 type transport system permease protein</fullName>
    </submittedName>
</protein>
<dbReference type="GO" id="GO:0005886">
    <property type="term" value="C:plasma membrane"/>
    <property type="evidence" value="ECO:0007669"/>
    <property type="project" value="UniProtKB-SubCell"/>
</dbReference>
<reference evidence="4" key="1">
    <citation type="submission" date="2016-11" db="EMBL/GenBank/DDBJ databases">
        <authorList>
            <person name="Jaros S."/>
            <person name="Januszkiewicz K."/>
            <person name="Wedrychowicz H."/>
        </authorList>
    </citation>
    <scope>NUCLEOTIDE SEQUENCE [LARGE SCALE GENOMIC DNA]</scope>
    <source>
        <strain evidence="4">DSM 19859</strain>
    </source>
</reference>
<sequence>MKKILKIARLELSIMFYSPIAWLVLILFIIQSGVIYAEMLYDQETRQQLGRALPVMTKALFAGEDGVLAKIQGTLYLYIPILTMGLMSRETSSGSIKLLYSSPVTVVQIALGKYLSMVGYAFLLCLVLATFIITAYYSITGLDIVFVLGGILGVFLLICAYSAIGLFMSSLTNYQVVAAVSTLAVLAVLNFIGGVGQQYDFVRDLTYWFAISGRSENMVNGLIISKDIIYFILVILMFISFTILKLKDERNLKKGFAKWSRYGLLILVVTIVGYLSSRPVFTFYFDSTRFDDRTLTESSIELIEELEEPITITTYVNLVHYSAKQGSPLNRINDLHHFDQYRRFIPEMEMPYISYYDTLPYKTDTTKTLLQKAKTAASAHKFNFDEVLSPKQIRSKIDLLPEQNRLVRFISYKGKTTPLRMFDDLLVYPNEKEISVAIKRLLYGPSVIGFAESNGERDITSVESADYKIFTNGTNIRGSMVNQGFKPKAINLESVAAIPEDVEALVVADPRAAYNEKELDILQNYIASGRNMLLAIEPNSPYLNSILDTLGLGVKPGVLLEESEDYEADLIQAQYTKEVSDIGIRFRDNFIVSMPTASGLIIKDSTASYQIKTLLKSNPNRVWSETEDFDLEKEQVTFNPERNSKVELPLAIAITRKQNGNNQKIVIVSDADFMSNAEMARNNLNTRNSIFTMGLFKWLNDDKYPFSSSRPSAIDKSIKVNRTGILWIKGVYMGLFPGFIAVIALLLLIKRKRN</sequence>
<dbReference type="RefSeq" id="WP_072981507.1">
    <property type="nucleotide sequence ID" value="NZ_FQXT01000002.1"/>
</dbReference>
<evidence type="ECO:0000256" key="1">
    <source>
        <dbReference type="SAM" id="Phobius"/>
    </source>
</evidence>
<dbReference type="Proteomes" id="UP000290037">
    <property type="component" value="Unassembled WGS sequence"/>
</dbReference>
<feature type="transmembrane region" description="Helical" evidence="1">
    <location>
        <begin position="118"/>
        <end position="138"/>
    </location>
</feature>
<feature type="domain" description="ABC-type uncharacterised transport system" evidence="2">
    <location>
        <begin position="447"/>
        <end position="678"/>
    </location>
</feature>
<organism evidence="4 5">
    <name type="scientific">Leeuwenhoekiella palythoae</name>
    <dbReference type="NCBI Taxonomy" id="573501"/>
    <lineage>
        <taxon>Bacteria</taxon>
        <taxon>Pseudomonadati</taxon>
        <taxon>Bacteroidota</taxon>
        <taxon>Flavobacteriia</taxon>
        <taxon>Flavobacteriales</taxon>
        <taxon>Flavobacteriaceae</taxon>
        <taxon>Leeuwenhoekiella</taxon>
    </lineage>
</organism>
<evidence type="ECO:0000259" key="2">
    <source>
        <dbReference type="Pfam" id="PF09822"/>
    </source>
</evidence>
<keyword evidence="1" id="KW-0472">Membrane</keyword>
<feature type="transmembrane region" description="Helical" evidence="1">
    <location>
        <begin position="228"/>
        <end position="247"/>
    </location>
</feature>
<dbReference type="OrthoDB" id="609779at2"/>
<feature type="transmembrane region" description="Helical" evidence="1">
    <location>
        <begin position="176"/>
        <end position="196"/>
    </location>
</feature>
<feature type="transmembrane region" description="Helical" evidence="1">
    <location>
        <begin position="144"/>
        <end position="164"/>
    </location>
</feature>
<dbReference type="EMBL" id="QOVN01000001">
    <property type="protein sequence ID" value="RXG31475.1"/>
    <property type="molecule type" value="Genomic_DNA"/>
</dbReference>
<proteinExistence type="predicted"/>
<keyword evidence="1" id="KW-1133">Transmembrane helix</keyword>
<feature type="transmembrane region" description="Helical" evidence="1">
    <location>
        <begin position="259"/>
        <end position="277"/>
    </location>
</feature>
<evidence type="ECO:0000313" key="6">
    <source>
        <dbReference type="Proteomes" id="UP000290037"/>
    </source>
</evidence>
<name>A0A1M5WQG8_9FLAO</name>
<dbReference type="Proteomes" id="UP000184240">
    <property type="component" value="Unassembled WGS sequence"/>
</dbReference>
<feature type="transmembrane region" description="Helical" evidence="1">
    <location>
        <begin position="20"/>
        <end position="41"/>
    </location>
</feature>
<evidence type="ECO:0000313" key="5">
    <source>
        <dbReference type="Proteomes" id="UP000184240"/>
    </source>
</evidence>
<accession>A0A1M5WQG8</accession>
<reference evidence="5" key="2">
    <citation type="submission" date="2016-11" db="EMBL/GenBank/DDBJ databases">
        <authorList>
            <person name="Varghese N."/>
            <person name="Submissions S."/>
        </authorList>
    </citation>
    <scope>NUCLEOTIDE SEQUENCE [LARGE SCALE GENOMIC DNA]</scope>
    <source>
        <strain evidence="5">DSM 19859</strain>
    </source>
</reference>
<evidence type="ECO:0000313" key="4">
    <source>
        <dbReference type="EMBL" id="SHH89740.1"/>
    </source>
</evidence>
<dbReference type="STRING" id="573501.SAMN04487999_1324"/>
<dbReference type="Pfam" id="PF09822">
    <property type="entry name" value="ABC_transp_aux"/>
    <property type="match status" value="1"/>
</dbReference>
<dbReference type="GO" id="GO:0140359">
    <property type="term" value="F:ABC-type transporter activity"/>
    <property type="evidence" value="ECO:0007669"/>
    <property type="project" value="InterPro"/>
</dbReference>
<dbReference type="Pfam" id="PF12679">
    <property type="entry name" value="ABC2_membrane_2"/>
    <property type="match status" value="1"/>
</dbReference>
<keyword evidence="1" id="KW-0812">Transmembrane</keyword>
<feature type="transmembrane region" description="Helical" evidence="1">
    <location>
        <begin position="726"/>
        <end position="749"/>
    </location>
</feature>
<dbReference type="InterPro" id="IPR019196">
    <property type="entry name" value="ABC_transp_unknown"/>
</dbReference>
<keyword evidence="6" id="KW-1185">Reference proteome</keyword>
<dbReference type="EMBL" id="FQXT01000002">
    <property type="protein sequence ID" value="SHH89740.1"/>
    <property type="molecule type" value="Genomic_DNA"/>
</dbReference>
<reference evidence="3 6" key="3">
    <citation type="submission" date="2018-07" db="EMBL/GenBank/DDBJ databases">
        <title>Leeuwenhoekiella genomics.</title>
        <authorList>
            <person name="Tahon G."/>
            <person name="Willems A."/>
        </authorList>
    </citation>
    <scope>NUCLEOTIDE SEQUENCE [LARGE SCALE GENOMIC DNA]</scope>
    <source>
        <strain evidence="3 6">LMG 24856</strain>
    </source>
</reference>
<dbReference type="AlphaFoldDB" id="A0A1M5WQG8"/>